<sequence length="103" mass="11484">MSFISGMPRTVAGYVHSLIKPAVEDWFVKQCHDPASLMYVFYKATDGVRPGVFTINTAQPGPDWKPVSTEPVRADFTKEQVQRWIYDQAGSLPILPDDLDLAG</sequence>
<protein>
    <submittedName>
        <fullName evidence="1">Uncharacterized protein</fullName>
    </submittedName>
</protein>
<accession>A0ABZ3E924</accession>
<reference evidence="1 2" key="1">
    <citation type="submission" date="2024-04" db="EMBL/GenBank/DDBJ databases">
        <title>Marinobacter sp. SBY-1.</title>
        <authorList>
            <person name="Pan C."/>
        </authorList>
    </citation>
    <scope>NUCLEOTIDE SEQUENCE [LARGE SCALE GENOMIC DNA]</scope>
    <source>
        <strain evidence="1 2">SBY-1</strain>
        <plasmid evidence="1 2">unnamed2</plasmid>
    </source>
</reference>
<dbReference type="RefSeq" id="WP_342632735.1">
    <property type="nucleotide sequence ID" value="NZ_CP152382.1"/>
</dbReference>
<geneLocation type="plasmid" evidence="1 2">
    <name>unnamed2</name>
</geneLocation>
<evidence type="ECO:0000313" key="2">
    <source>
        <dbReference type="Proteomes" id="UP001445268"/>
    </source>
</evidence>
<name>A0ABZ3E924_9GAMM</name>
<organism evidence="1 2">
    <name type="scientific">Marinobacter alkaliphilus</name>
    <dbReference type="NCBI Taxonomy" id="254719"/>
    <lineage>
        <taxon>Bacteria</taxon>
        <taxon>Pseudomonadati</taxon>
        <taxon>Pseudomonadota</taxon>
        <taxon>Gammaproteobacteria</taxon>
        <taxon>Pseudomonadales</taxon>
        <taxon>Marinobacteraceae</taxon>
        <taxon>Marinobacter</taxon>
    </lineage>
</organism>
<keyword evidence="1" id="KW-0614">Plasmid</keyword>
<dbReference type="Proteomes" id="UP001445268">
    <property type="component" value="Plasmid unnamed2"/>
</dbReference>
<keyword evidence="2" id="KW-1185">Reference proteome</keyword>
<gene>
    <name evidence="1" type="ORF">AAGT77_20750</name>
</gene>
<dbReference type="EMBL" id="CP152382">
    <property type="protein sequence ID" value="XAF56187.1"/>
    <property type="molecule type" value="Genomic_DNA"/>
</dbReference>
<evidence type="ECO:0000313" key="1">
    <source>
        <dbReference type="EMBL" id="XAF56187.1"/>
    </source>
</evidence>
<proteinExistence type="predicted"/>